<reference evidence="3" key="1">
    <citation type="submission" date="2017-09" db="EMBL/GenBank/DDBJ databases">
        <title>Depth-based differentiation of microbial function through sediment-hosted aquifers and enrichment of novel symbionts in the deep terrestrial subsurface.</title>
        <authorList>
            <person name="Probst A.J."/>
            <person name="Ladd B."/>
            <person name="Jarett J.K."/>
            <person name="Geller-Mcgrath D.E."/>
            <person name="Sieber C.M.K."/>
            <person name="Emerson J.B."/>
            <person name="Anantharaman K."/>
            <person name="Thomas B.C."/>
            <person name="Malmstrom R."/>
            <person name="Stieglmeier M."/>
            <person name="Klingl A."/>
            <person name="Woyke T."/>
            <person name="Ryan C.M."/>
            <person name="Banfield J.F."/>
        </authorList>
    </citation>
    <scope>NUCLEOTIDE SEQUENCE [LARGE SCALE GENOMIC DNA]</scope>
</reference>
<gene>
    <name evidence="2" type="ORF">COU46_00290</name>
</gene>
<feature type="transmembrane region" description="Helical" evidence="1">
    <location>
        <begin position="124"/>
        <end position="145"/>
    </location>
</feature>
<feature type="transmembrane region" description="Helical" evidence="1">
    <location>
        <begin position="166"/>
        <end position="184"/>
    </location>
</feature>
<evidence type="ECO:0000313" key="3">
    <source>
        <dbReference type="Proteomes" id="UP000229383"/>
    </source>
</evidence>
<accession>A0A2H0TGI2</accession>
<name>A0A2H0TGI2_9BACT</name>
<organism evidence="2 3">
    <name type="scientific">Candidatus Niyogibacteria bacterium CG10_big_fil_rev_8_21_14_0_10_42_19</name>
    <dbReference type="NCBI Taxonomy" id="1974725"/>
    <lineage>
        <taxon>Bacteria</taxon>
        <taxon>Candidatus Niyogiibacteriota</taxon>
    </lineage>
</organism>
<sequence>MILQTWGEVLVASFQQLWSGVVMIIPKIVVAIIIFLVGWLVAVSLGRVVAQIIRALKVDRALQSLGVEEPLSRAGFRLDSGAFMGALVKWFFIIVFLVASVDVLGLSQVNSFLSDVVLLYLPNVIVAAMILLVAAVLSDVVYRVVEGSAKAAHLPSASLLGGVTKWAIWVFAILAALFQLGIAGPFIQTFFTGFIAALSIATGLAFGLGGKDAAAKFIERLRSDISGR</sequence>
<dbReference type="EMBL" id="PFCN01000004">
    <property type="protein sequence ID" value="PIR70663.1"/>
    <property type="molecule type" value="Genomic_DNA"/>
</dbReference>
<evidence type="ECO:0008006" key="4">
    <source>
        <dbReference type="Google" id="ProtNLM"/>
    </source>
</evidence>
<dbReference type="Gene3D" id="1.10.287.1260">
    <property type="match status" value="2"/>
</dbReference>
<dbReference type="Proteomes" id="UP000229383">
    <property type="component" value="Unassembled WGS sequence"/>
</dbReference>
<feature type="transmembrane region" description="Helical" evidence="1">
    <location>
        <begin position="28"/>
        <end position="50"/>
    </location>
</feature>
<dbReference type="InterPro" id="IPR008910">
    <property type="entry name" value="MSC_TM_helix"/>
</dbReference>
<evidence type="ECO:0000313" key="2">
    <source>
        <dbReference type="EMBL" id="PIR70663.1"/>
    </source>
</evidence>
<keyword evidence="1" id="KW-0472">Membrane</keyword>
<dbReference type="AlphaFoldDB" id="A0A2H0TGI2"/>
<protein>
    <recommendedName>
        <fullName evidence="4">Small-conductance mechanosensitive ion channel</fullName>
    </recommendedName>
</protein>
<feature type="transmembrane region" description="Helical" evidence="1">
    <location>
        <begin position="190"/>
        <end position="210"/>
    </location>
</feature>
<keyword evidence="1" id="KW-1133">Transmembrane helix</keyword>
<comment type="caution">
    <text evidence="2">The sequence shown here is derived from an EMBL/GenBank/DDBJ whole genome shotgun (WGS) entry which is preliminary data.</text>
</comment>
<dbReference type="Pfam" id="PF05552">
    <property type="entry name" value="MS_channel_1st_1"/>
    <property type="match status" value="1"/>
</dbReference>
<keyword evidence="1" id="KW-0812">Transmembrane</keyword>
<evidence type="ECO:0000256" key="1">
    <source>
        <dbReference type="SAM" id="Phobius"/>
    </source>
</evidence>
<proteinExistence type="predicted"/>
<feature type="transmembrane region" description="Helical" evidence="1">
    <location>
        <begin position="82"/>
        <end position="104"/>
    </location>
</feature>